<evidence type="ECO:0000256" key="6">
    <source>
        <dbReference type="RuleBase" id="RU362125"/>
    </source>
</evidence>
<dbReference type="PANTHER" id="PTHR43292">
    <property type="entry name" value="ACYL-COA DEHYDROGENASE"/>
    <property type="match status" value="1"/>
</dbReference>
<evidence type="ECO:0000259" key="7">
    <source>
        <dbReference type="Pfam" id="PF00441"/>
    </source>
</evidence>
<evidence type="ECO:0000259" key="9">
    <source>
        <dbReference type="Pfam" id="PF02771"/>
    </source>
</evidence>
<keyword evidence="4 6" id="KW-0274">FAD</keyword>
<feature type="domain" description="Acyl-CoA oxidase/dehydrogenase middle" evidence="8">
    <location>
        <begin position="130"/>
        <end position="223"/>
    </location>
</feature>
<gene>
    <name evidence="10" type="ORF">P7228_09675</name>
</gene>
<evidence type="ECO:0000256" key="1">
    <source>
        <dbReference type="ARBA" id="ARBA00001974"/>
    </source>
</evidence>
<evidence type="ECO:0000256" key="3">
    <source>
        <dbReference type="ARBA" id="ARBA00022630"/>
    </source>
</evidence>
<comment type="similarity">
    <text evidence="2 6">Belongs to the acyl-CoA dehydrogenase family.</text>
</comment>
<dbReference type="Pfam" id="PF02771">
    <property type="entry name" value="Acyl-CoA_dh_N"/>
    <property type="match status" value="1"/>
</dbReference>
<dbReference type="InterPro" id="IPR013786">
    <property type="entry name" value="AcylCoA_DH/ox_N"/>
</dbReference>
<feature type="domain" description="Acyl-CoA dehydrogenase/oxidase N-terminal" evidence="9">
    <location>
        <begin position="4"/>
        <end position="126"/>
    </location>
</feature>
<protein>
    <submittedName>
        <fullName evidence="10">Acyl-CoA dehydrogenase family protein</fullName>
    </submittedName>
</protein>
<dbReference type="Gene3D" id="2.40.110.10">
    <property type="entry name" value="Butyryl-CoA Dehydrogenase, subunit A, domain 2"/>
    <property type="match status" value="1"/>
</dbReference>
<reference evidence="10 11" key="1">
    <citation type="submission" date="2023-03" db="EMBL/GenBank/DDBJ databases">
        <title>Altererythrobacter sp. CAU 1644 isolated from sand.</title>
        <authorList>
            <person name="Kim W."/>
        </authorList>
    </citation>
    <scope>NUCLEOTIDE SEQUENCE [LARGE SCALE GENOMIC DNA]</scope>
    <source>
        <strain evidence="10 11">CAU 1644</strain>
    </source>
</reference>
<dbReference type="InterPro" id="IPR036250">
    <property type="entry name" value="AcylCo_DH-like_C"/>
</dbReference>
<keyword evidence="3 6" id="KW-0285">Flavoprotein</keyword>
<evidence type="ECO:0000259" key="8">
    <source>
        <dbReference type="Pfam" id="PF02770"/>
    </source>
</evidence>
<dbReference type="InterPro" id="IPR052161">
    <property type="entry name" value="Mycobact_Acyl-CoA_DH"/>
</dbReference>
<dbReference type="InterPro" id="IPR037069">
    <property type="entry name" value="AcylCoA_DH/ox_N_sf"/>
</dbReference>
<comment type="cofactor">
    <cofactor evidence="1 6">
        <name>FAD</name>
        <dbReference type="ChEBI" id="CHEBI:57692"/>
    </cofactor>
</comment>
<feature type="domain" description="Acyl-CoA dehydrogenase/oxidase C-terminal" evidence="7">
    <location>
        <begin position="241"/>
        <end position="392"/>
    </location>
</feature>
<evidence type="ECO:0000313" key="11">
    <source>
        <dbReference type="Proteomes" id="UP001215827"/>
    </source>
</evidence>
<evidence type="ECO:0000313" key="10">
    <source>
        <dbReference type="EMBL" id="WFL76267.1"/>
    </source>
</evidence>
<sequence length="397" mass="43846">MSDLDAFRSETRAWLEANCPPEMREPVRDEEDIYWGGRNAKFKNDAQKAWFEACVAKGYTVPAWPKDYGGAGLTPPEAKILREEMSRIGARPPLSSFGIWMLGPALLHFGTEGQKQHFLNEIARGEIRWCQGYSEPGSGSDLVSMQTFGEDKGDHWIVNGQKIWTSYADEADWIFCLVRTDKENKYQGITFMLFDMAGDGVSTKPIKLISGNSPFCETFFDDVKVPKSYGDDIPGYVGEINRGWDVAKYLLGHEREMISGAGGGTRTAAIGAAMKRLAGKEGGEIDPVLRAELAMFDVDALAYACMGEKFLDEVKVGKAHPAQPNMMKYAGTELNKRRHELMMSVGGSRSLEWDSDATGGGKPSRNWLRTKANSIEGGTSEVMLNVISKRILDLPGA</sequence>
<dbReference type="SUPFAM" id="SSF56645">
    <property type="entry name" value="Acyl-CoA dehydrogenase NM domain-like"/>
    <property type="match status" value="1"/>
</dbReference>
<dbReference type="PANTHER" id="PTHR43292:SF3">
    <property type="entry name" value="ACYL-COA DEHYDROGENASE FADE29"/>
    <property type="match status" value="1"/>
</dbReference>
<keyword evidence="11" id="KW-1185">Reference proteome</keyword>
<keyword evidence="5 6" id="KW-0560">Oxidoreductase</keyword>
<evidence type="ECO:0000256" key="2">
    <source>
        <dbReference type="ARBA" id="ARBA00009347"/>
    </source>
</evidence>
<accession>A0ABY8FNB0</accession>
<dbReference type="InterPro" id="IPR009075">
    <property type="entry name" value="AcylCo_DH/oxidase_C"/>
</dbReference>
<dbReference type="InterPro" id="IPR009100">
    <property type="entry name" value="AcylCoA_DH/oxidase_NM_dom_sf"/>
</dbReference>
<evidence type="ECO:0000256" key="4">
    <source>
        <dbReference type="ARBA" id="ARBA00022827"/>
    </source>
</evidence>
<dbReference type="InterPro" id="IPR046373">
    <property type="entry name" value="Acyl-CoA_Oxase/DH_mid-dom_sf"/>
</dbReference>
<evidence type="ECO:0000256" key="5">
    <source>
        <dbReference type="ARBA" id="ARBA00023002"/>
    </source>
</evidence>
<dbReference type="Pfam" id="PF00441">
    <property type="entry name" value="Acyl-CoA_dh_1"/>
    <property type="match status" value="1"/>
</dbReference>
<name>A0ABY8FNB0_9SPHN</name>
<dbReference type="EMBL" id="CP121106">
    <property type="protein sequence ID" value="WFL76267.1"/>
    <property type="molecule type" value="Genomic_DNA"/>
</dbReference>
<proteinExistence type="inferred from homology"/>
<dbReference type="RefSeq" id="WP_278015033.1">
    <property type="nucleotide sequence ID" value="NZ_CP121106.1"/>
</dbReference>
<dbReference type="Proteomes" id="UP001215827">
    <property type="component" value="Chromosome"/>
</dbReference>
<organism evidence="10 11">
    <name type="scientific">Altererythrobacter arenosus</name>
    <dbReference type="NCBI Taxonomy" id="3032592"/>
    <lineage>
        <taxon>Bacteria</taxon>
        <taxon>Pseudomonadati</taxon>
        <taxon>Pseudomonadota</taxon>
        <taxon>Alphaproteobacteria</taxon>
        <taxon>Sphingomonadales</taxon>
        <taxon>Erythrobacteraceae</taxon>
        <taxon>Altererythrobacter</taxon>
    </lineage>
</organism>
<dbReference type="SUPFAM" id="SSF47203">
    <property type="entry name" value="Acyl-CoA dehydrogenase C-terminal domain-like"/>
    <property type="match status" value="1"/>
</dbReference>
<dbReference type="InterPro" id="IPR006091">
    <property type="entry name" value="Acyl-CoA_Oxase/DH_mid-dom"/>
</dbReference>
<dbReference type="Pfam" id="PF02770">
    <property type="entry name" value="Acyl-CoA_dh_M"/>
    <property type="match status" value="1"/>
</dbReference>
<dbReference type="Gene3D" id="1.10.540.10">
    <property type="entry name" value="Acyl-CoA dehydrogenase/oxidase, N-terminal domain"/>
    <property type="match status" value="1"/>
</dbReference>
<dbReference type="Gene3D" id="1.20.140.10">
    <property type="entry name" value="Butyryl-CoA Dehydrogenase, subunit A, domain 3"/>
    <property type="match status" value="1"/>
</dbReference>